<sequence>MSKYVKDQQHFKLLSPVVEQTTSATAAHQSMQRREKNRNSIEEAQLKLSRAGGTTTRLPIQPGKGRFDNVVALQ</sequence>
<dbReference type="EMBL" id="ABEU02000003">
    <property type="protein sequence ID" value="PNR57729.1"/>
    <property type="molecule type" value="Genomic_DNA"/>
</dbReference>
<dbReference type="EnsemblPlants" id="Pp3c3_20719V3.1">
    <property type="protein sequence ID" value="PAC:32942024.CDS.1"/>
    <property type="gene ID" value="Pp3c3_20719"/>
</dbReference>
<keyword evidence="4" id="KW-1185">Reference proteome</keyword>
<dbReference type="InParanoid" id="A0A2K1KVC2"/>
<feature type="compositionally biased region" description="Polar residues" evidence="1">
    <location>
        <begin position="20"/>
        <end position="30"/>
    </location>
</feature>
<proteinExistence type="predicted"/>
<evidence type="ECO:0000313" key="3">
    <source>
        <dbReference type="EnsemblPlants" id="PAC:32942024.CDS.1"/>
    </source>
</evidence>
<protein>
    <submittedName>
        <fullName evidence="2 3">Uncharacterized protein</fullName>
    </submittedName>
</protein>
<accession>A0A2K1KVC2</accession>
<gene>
    <name evidence="2" type="ORF">PHYPA_004723</name>
</gene>
<evidence type="ECO:0000313" key="2">
    <source>
        <dbReference type="EMBL" id="PNR57729.1"/>
    </source>
</evidence>
<dbReference type="Gramene" id="Pp3c3_20719V3.1">
    <property type="protein sequence ID" value="PAC:32942024.CDS.1"/>
    <property type="gene ID" value="Pp3c3_20719"/>
</dbReference>
<dbReference type="AlphaFoldDB" id="A0A2K1KVC2"/>
<dbReference type="Proteomes" id="UP000006727">
    <property type="component" value="Chromosome 3"/>
</dbReference>
<evidence type="ECO:0000313" key="4">
    <source>
        <dbReference type="Proteomes" id="UP000006727"/>
    </source>
</evidence>
<name>A0A2K1KVC2_PHYPA</name>
<feature type="region of interest" description="Disordered" evidence="1">
    <location>
        <begin position="20"/>
        <end position="39"/>
    </location>
</feature>
<reference evidence="2 4" key="2">
    <citation type="journal article" date="2018" name="Plant J.">
        <title>The Physcomitrella patens chromosome-scale assembly reveals moss genome structure and evolution.</title>
        <authorList>
            <person name="Lang D."/>
            <person name="Ullrich K.K."/>
            <person name="Murat F."/>
            <person name="Fuchs J."/>
            <person name="Jenkins J."/>
            <person name="Haas F.B."/>
            <person name="Piednoel M."/>
            <person name="Gundlach H."/>
            <person name="Van Bel M."/>
            <person name="Meyberg R."/>
            <person name="Vives C."/>
            <person name="Morata J."/>
            <person name="Symeonidi A."/>
            <person name="Hiss M."/>
            <person name="Muchero W."/>
            <person name="Kamisugi Y."/>
            <person name="Saleh O."/>
            <person name="Blanc G."/>
            <person name="Decker E.L."/>
            <person name="van Gessel N."/>
            <person name="Grimwood J."/>
            <person name="Hayes R.D."/>
            <person name="Graham S.W."/>
            <person name="Gunter L.E."/>
            <person name="McDaniel S.F."/>
            <person name="Hoernstein S.N.W."/>
            <person name="Larsson A."/>
            <person name="Li F.W."/>
            <person name="Perroud P.F."/>
            <person name="Phillips J."/>
            <person name="Ranjan P."/>
            <person name="Rokshar D.S."/>
            <person name="Rothfels C.J."/>
            <person name="Schneider L."/>
            <person name="Shu S."/>
            <person name="Stevenson D.W."/>
            <person name="Thummler F."/>
            <person name="Tillich M."/>
            <person name="Villarreal Aguilar J.C."/>
            <person name="Widiez T."/>
            <person name="Wong G.K."/>
            <person name="Wymore A."/>
            <person name="Zhang Y."/>
            <person name="Zimmer A.D."/>
            <person name="Quatrano R.S."/>
            <person name="Mayer K.F.X."/>
            <person name="Goodstein D."/>
            <person name="Casacuberta J.M."/>
            <person name="Vandepoele K."/>
            <person name="Reski R."/>
            <person name="Cuming A.C."/>
            <person name="Tuskan G.A."/>
            <person name="Maumus F."/>
            <person name="Salse J."/>
            <person name="Schmutz J."/>
            <person name="Rensing S.A."/>
        </authorList>
    </citation>
    <scope>NUCLEOTIDE SEQUENCE [LARGE SCALE GENOMIC DNA]</scope>
    <source>
        <strain evidence="3 4">cv. Gransden 2004</strain>
    </source>
</reference>
<organism evidence="2">
    <name type="scientific">Physcomitrium patens</name>
    <name type="common">Spreading-leaved earth moss</name>
    <name type="synonym">Physcomitrella patens</name>
    <dbReference type="NCBI Taxonomy" id="3218"/>
    <lineage>
        <taxon>Eukaryota</taxon>
        <taxon>Viridiplantae</taxon>
        <taxon>Streptophyta</taxon>
        <taxon>Embryophyta</taxon>
        <taxon>Bryophyta</taxon>
        <taxon>Bryophytina</taxon>
        <taxon>Bryopsida</taxon>
        <taxon>Funariidae</taxon>
        <taxon>Funariales</taxon>
        <taxon>Funariaceae</taxon>
        <taxon>Physcomitrium</taxon>
    </lineage>
</organism>
<reference evidence="3" key="3">
    <citation type="submission" date="2020-12" db="UniProtKB">
        <authorList>
            <consortium name="EnsemblPlants"/>
        </authorList>
    </citation>
    <scope>IDENTIFICATION</scope>
</reference>
<evidence type="ECO:0000256" key="1">
    <source>
        <dbReference type="SAM" id="MobiDB-lite"/>
    </source>
</evidence>
<reference evidence="2 4" key="1">
    <citation type="journal article" date="2008" name="Science">
        <title>The Physcomitrella genome reveals evolutionary insights into the conquest of land by plants.</title>
        <authorList>
            <person name="Rensing S."/>
            <person name="Lang D."/>
            <person name="Zimmer A."/>
            <person name="Terry A."/>
            <person name="Salamov A."/>
            <person name="Shapiro H."/>
            <person name="Nishiyama T."/>
            <person name="Perroud P.-F."/>
            <person name="Lindquist E."/>
            <person name="Kamisugi Y."/>
            <person name="Tanahashi T."/>
            <person name="Sakakibara K."/>
            <person name="Fujita T."/>
            <person name="Oishi K."/>
            <person name="Shin-I T."/>
            <person name="Kuroki Y."/>
            <person name="Toyoda A."/>
            <person name="Suzuki Y."/>
            <person name="Hashimoto A."/>
            <person name="Yamaguchi K."/>
            <person name="Sugano A."/>
            <person name="Kohara Y."/>
            <person name="Fujiyama A."/>
            <person name="Anterola A."/>
            <person name="Aoki S."/>
            <person name="Ashton N."/>
            <person name="Barbazuk W.B."/>
            <person name="Barker E."/>
            <person name="Bennetzen J."/>
            <person name="Bezanilla M."/>
            <person name="Blankenship R."/>
            <person name="Cho S.H."/>
            <person name="Dutcher S."/>
            <person name="Estelle M."/>
            <person name="Fawcett J.A."/>
            <person name="Gundlach H."/>
            <person name="Hanada K."/>
            <person name="Heyl A."/>
            <person name="Hicks K.A."/>
            <person name="Hugh J."/>
            <person name="Lohr M."/>
            <person name="Mayer K."/>
            <person name="Melkozernov A."/>
            <person name="Murata T."/>
            <person name="Nelson D."/>
            <person name="Pils B."/>
            <person name="Prigge M."/>
            <person name="Reiss B."/>
            <person name="Renner T."/>
            <person name="Rombauts S."/>
            <person name="Rushton P."/>
            <person name="Sanderfoot A."/>
            <person name="Schween G."/>
            <person name="Shiu S.-H."/>
            <person name="Stueber K."/>
            <person name="Theodoulou F.L."/>
            <person name="Tu H."/>
            <person name="Van de Peer Y."/>
            <person name="Verrier P.J."/>
            <person name="Waters E."/>
            <person name="Wood A."/>
            <person name="Yang L."/>
            <person name="Cove D."/>
            <person name="Cuming A."/>
            <person name="Hasebe M."/>
            <person name="Lucas S."/>
            <person name="Mishler D.B."/>
            <person name="Reski R."/>
            <person name="Grigoriev I."/>
            <person name="Quatrano R.S."/>
            <person name="Boore J.L."/>
        </authorList>
    </citation>
    <scope>NUCLEOTIDE SEQUENCE [LARGE SCALE GENOMIC DNA]</scope>
    <source>
        <strain evidence="3 4">cv. Gransden 2004</strain>
    </source>
</reference>